<dbReference type="Pfam" id="PF03321">
    <property type="entry name" value="GH3"/>
    <property type="match status" value="1"/>
</dbReference>
<reference evidence="2" key="1">
    <citation type="journal article" date="2020" name="Nat. Commun.">
        <title>Genome sequence of the cluster root forming white lupin.</title>
        <authorList>
            <person name="Hufnagel B."/>
            <person name="Marques A."/>
            <person name="Soriano A."/>
            <person name="Marques L."/>
            <person name="Divol F."/>
            <person name="Doumas P."/>
            <person name="Sallet E."/>
            <person name="Mancinotti D."/>
            <person name="Carrere S."/>
            <person name="Marande W."/>
            <person name="Arribat S."/>
            <person name="Keller J."/>
            <person name="Huneau C."/>
            <person name="Blein T."/>
            <person name="Aime D."/>
            <person name="Laguerre M."/>
            <person name="Taylor J."/>
            <person name="Schubert V."/>
            <person name="Nelson M."/>
            <person name="Geu-Flores F."/>
            <person name="Crespi M."/>
            <person name="Gallardo-Guerrero K."/>
            <person name="Delaux P.-M."/>
            <person name="Salse J."/>
            <person name="Berges H."/>
            <person name="Guyot R."/>
            <person name="Gouzy J."/>
            <person name="Peret B."/>
        </authorList>
    </citation>
    <scope>NUCLEOTIDE SEQUENCE [LARGE SCALE GENOMIC DNA]</scope>
    <source>
        <strain evidence="2">cv. Amiga</strain>
    </source>
</reference>
<gene>
    <name evidence="1" type="ORF">Lalb_Chr04g0255311</name>
</gene>
<organism evidence="1 2">
    <name type="scientific">Lupinus albus</name>
    <name type="common">White lupine</name>
    <name type="synonym">Lupinus termis</name>
    <dbReference type="NCBI Taxonomy" id="3870"/>
    <lineage>
        <taxon>Eukaryota</taxon>
        <taxon>Viridiplantae</taxon>
        <taxon>Streptophyta</taxon>
        <taxon>Embryophyta</taxon>
        <taxon>Tracheophyta</taxon>
        <taxon>Spermatophyta</taxon>
        <taxon>Magnoliopsida</taxon>
        <taxon>eudicotyledons</taxon>
        <taxon>Gunneridae</taxon>
        <taxon>Pentapetalae</taxon>
        <taxon>rosids</taxon>
        <taxon>fabids</taxon>
        <taxon>Fabales</taxon>
        <taxon>Fabaceae</taxon>
        <taxon>Papilionoideae</taxon>
        <taxon>50 kb inversion clade</taxon>
        <taxon>genistoids sensu lato</taxon>
        <taxon>core genistoids</taxon>
        <taxon>Genisteae</taxon>
        <taxon>Lupinus</taxon>
    </lineage>
</organism>
<dbReference type="OrthoDB" id="1929328at2759"/>
<dbReference type="PANTHER" id="PTHR31901">
    <property type="entry name" value="GH3 DOMAIN-CONTAINING PROTEIN"/>
    <property type="match status" value="1"/>
</dbReference>
<dbReference type="GO" id="GO:0005737">
    <property type="term" value="C:cytoplasm"/>
    <property type="evidence" value="ECO:0007669"/>
    <property type="project" value="TreeGrafter"/>
</dbReference>
<keyword evidence="2" id="KW-1185">Reference proteome</keyword>
<dbReference type="InterPro" id="IPR004993">
    <property type="entry name" value="GH3"/>
</dbReference>
<comment type="caution">
    <text evidence="1">The sequence shown here is derived from an EMBL/GenBank/DDBJ whole genome shotgun (WGS) entry which is preliminary data.</text>
</comment>
<sequence length="127" mass="14466">MVYTSPNEAILCPNSFQSMYIQMLCGLIDRNQVLRLGAVFASGLLRAIYFLQLNWPELAHDIRTGTLTSRITDPSLKGHMKNVMKPNQELASFMTQECSKENWEGIITRIWPNTKYLDVIVRGAMAQ</sequence>
<accession>A0A6A4QQC0</accession>
<dbReference type="AlphaFoldDB" id="A0A6A4QQC0"/>
<name>A0A6A4QQC0_LUPAL</name>
<dbReference type="PANTHER" id="PTHR31901:SF96">
    <property type="entry name" value="INDOLE-3-ACETIC ACID-AMIDO SYNTHETASE GH3.1-RELATED"/>
    <property type="match status" value="1"/>
</dbReference>
<dbReference type="Proteomes" id="UP000447434">
    <property type="component" value="Chromosome 4"/>
</dbReference>
<protein>
    <submittedName>
        <fullName evidence="1">Putative GH3 family protein</fullName>
    </submittedName>
</protein>
<evidence type="ECO:0000313" key="2">
    <source>
        <dbReference type="Proteomes" id="UP000447434"/>
    </source>
</evidence>
<evidence type="ECO:0000313" key="1">
    <source>
        <dbReference type="EMBL" id="KAE9615446.1"/>
    </source>
</evidence>
<dbReference type="EMBL" id="WOCE01000004">
    <property type="protein sequence ID" value="KAE9615446.1"/>
    <property type="molecule type" value="Genomic_DNA"/>
</dbReference>
<dbReference type="GO" id="GO:0016881">
    <property type="term" value="F:acid-amino acid ligase activity"/>
    <property type="evidence" value="ECO:0007669"/>
    <property type="project" value="TreeGrafter"/>
</dbReference>
<proteinExistence type="predicted"/>